<comment type="similarity">
    <text evidence="1">Belongs to the short-chain dehydrogenases/reductases (SDR) family.</text>
</comment>
<proteinExistence type="inferred from homology"/>
<accession>A0A076MW09</accession>
<gene>
    <name evidence="2" type="ORF">AMETH_1855</name>
</gene>
<name>A0A076MW09_AMYME</name>
<dbReference type="PRINTS" id="PR00081">
    <property type="entry name" value="GDHRDH"/>
</dbReference>
<evidence type="ECO:0000313" key="2">
    <source>
        <dbReference type="EMBL" id="AIJ21947.1"/>
    </source>
</evidence>
<sequence length="254" mass="25770">MTAHGRRALVTAGSSGLGTAIATSLRAGGAEVFITGTGPHTGDVARKVGAAGWAIADFTQPGAAAAAAEAARATLGGIDILVSNTGGTRAAKATELSAHDWDSAYRLVLDSAISLTNAVLPGMSAAGWGRLIYVTSVGVVKPLPLLHLSNVMRAGVAALARSLAAEVAPQGVTTHVIAPAHIDTPRRRSLAAARAAAAGLPTEELERRQLADELPVGRWGRPEEIGELVTHLCSELAGFQTGQTHVVDGGMTAT</sequence>
<protein>
    <submittedName>
        <fullName evidence="2">Putative oxidoreductase</fullName>
    </submittedName>
</protein>
<dbReference type="AlphaFoldDB" id="A0A076MW09"/>
<evidence type="ECO:0000256" key="1">
    <source>
        <dbReference type="ARBA" id="ARBA00006484"/>
    </source>
</evidence>
<dbReference type="PATRIC" id="fig|1068978.7.peg.1966"/>
<dbReference type="Pfam" id="PF13561">
    <property type="entry name" value="adh_short_C2"/>
    <property type="match status" value="1"/>
</dbReference>
<evidence type="ECO:0000313" key="3">
    <source>
        <dbReference type="Proteomes" id="UP000062973"/>
    </source>
</evidence>
<dbReference type="PANTHER" id="PTHR42879:SF6">
    <property type="entry name" value="NADPH-DEPENDENT REDUCTASE BACG"/>
    <property type="match status" value="1"/>
</dbReference>
<organism evidence="2 3">
    <name type="scientific">Amycolatopsis methanolica 239</name>
    <dbReference type="NCBI Taxonomy" id="1068978"/>
    <lineage>
        <taxon>Bacteria</taxon>
        <taxon>Bacillati</taxon>
        <taxon>Actinomycetota</taxon>
        <taxon>Actinomycetes</taxon>
        <taxon>Pseudonocardiales</taxon>
        <taxon>Pseudonocardiaceae</taxon>
        <taxon>Amycolatopsis</taxon>
        <taxon>Amycolatopsis methanolica group</taxon>
    </lineage>
</organism>
<dbReference type="Gene3D" id="3.40.50.720">
    <property type="entry name" value="NAD(P)-binding Rossmann-like Domain"/>
    <property type="match status" value="1"/>
</dbReference>
<dbReference type="EMBL" id="CP009110">
    <property type="protein sequence ID" value="AIJ21947.1"/>
    <property type="molecule type" value="Genomic_DNA"/>
</dbReference>
<dbReference type="InterPro" id="IPR036291">
    <property type="entry name" value="NAD(P)-bd_dom_sf"/>
</dbReference>
<dbReference type="InterPro" id="IPR050259">
    <property type="entry name" value="SDR"/>
</dbReference>
<dbReference type="eggNOG" id="COG1028">
    <property type="taxonomic scope" value="Bacteria"/>
</dbReference>
<dbReference type="OrthoDB" id="9804774at2"/>
<reference evidence="2 3" key="1">
    <citation type="submission" date="2014-07" db="EMBL/GenBank/DDBJ databases">
        <title>Whole Genome Sequence of the Amycolatopsis methanolica 239.</title>
        <authorList>
            <person name="Tang B."/>
        </authorList>
    </citation>
    <scope>NUCLEOTIDE SEQUENCE [LARGE SCALE GENOMIC DNA]</scope>
    <source>
        <strain evidence="2 3">239</strain>
    </source>
</reference>
<dbReference type="Proteomes" id="UP000062973">
    <property type="component" value="Chromosome"/>
</dbReference>
<dbReference type="STRING" id="1068978.AMETH_1855"/>
<keyword evidence="3" id="KW-1185">Reference proteome</keyword>
<dbReference type="SUPFAM" id="SSF51735">
    <property type="entry name" value="NAD(P)-binding Rossmann-fold domains"/>
    <property type="match status" value="1"/>
</dbReference>
<dbReference type="KEGG" id="amq:AMETH_1855"/>
<dbReference type="RefSeq" id="WP_017981160.1">
    <property type="nucleotide sequence ID" value="NZ_AQUL01000001.1"/>
</dbReference>
<dbReference type="PANTHER" id="PTHR42879">
    <property type="entry name" value="3-OXOACYL-(ACYL-CARRIER-PROTEIN) REDUCTASE"/>
    <property type="match status" value="1"/>
</dbReference>
<dbReference type="HOGENOM" id="CLU_010194_1_2_11"/>
<dbReference type="InterPro" id="IPR002347">
    <property type="entry name" value="SDR_fam"/>
</dbReference>